<dbReference type="SUPFAM" id="SSF100950">
    <property type="entry name" value="NagB/RpiA/CoA transferase-like"/>
    <property type="match status" value="1"/>
</dbReference>
<keyword evidence="1" id="KW-0813">Transport</keyword>
<gene>
    <name evidence="9" type="ORF">SAMN04489864_108185</name>
</gene>
<keyword evidence="10" id="KW-1185">Reference proteome</keyword>
<keyword evidence="5" id="KW-0249">Electron transport</keyword>
<evidence type="ECO:0000256" key="1">
    <source>
        <dbReference type="ARBA" id="ARBA00022448"/>
    </source>
</evidence>
<dbReference type="Proteomes" id="UP000199666">
    <property type="component" value="Unassembled WGS sequence"/>
</dbReference>
<dbReference type="PANTHER" id="PTHR47153">
    <property type="entry name" value="LACTATE UTILIZATION PROTEIN B"/>
    <property type="match status" value="1"/>
</dbReference>
<evidence type="ECO:0000256" key="7">
    <source>
        <dbReference type="ARBA" id="ARBA00023014"/>
    </source>
</evidence>
<evidence type="ECO:0000256" key="3">
    <source>
        <dbReference type="ARBA" id="ARBA00022723"/>
    </source>
</evidence>
<keyword evidence="2" id="KW-0004">4Fe-4S</keyword>
<dbReference type="NCBIfam" id="TIGR00273">
    <property type="entry name" value="LutB/LldF family L-lactate oxidation iron-sulfur protein"/>
    <property type="match status" value="1"/>
</dbReference>
<name>A0A1I2YYH8_9SPHI</name>
<dbReference type="InterPro" id="IPR004452">
    <property type="entry name" value="LutB/LldF"/>
</dbReference>
<organism evidence="9 10">
    <name type="scientific">Pedobacter insulae</name>
    <dbReference type="NCBI Taxonomy" id="414048"/>
    <lineage>
        <taxon>Bacteria</taxon>
        <taxon>Pseudomonadati</taxon>
        <taxon>Bacteroidota</taxon>
        <taxon>Sphingobacteriia</taxon>
        <taxon>Sphingobacteriales</taxon>
        <taxon>Sphingobacteriaceae</taxon>
        <taxon>Pedobacter</taxon>
    </lineage>
</organism>
<evidence type="ECO:0000259" key="8">
    <source>
        <dbReference type="PROSITE" id="PS51379"/>
    </source>
</evidence>
<dbReference type="InterPro" id="IPR003741">
    <property type="entry name" value="LUD_dom"/>
</dbReference>
<feature type="domain" description="4Fe-4S ferredoxin-type" evidence="8">
    <location>
        <begin position="326"/>
        <end position="356"/>
    </location>
</feature>
<dbReference type="EMBL" id="FOPP01000008">
    <property type="protein sequence ID" value="SFH30697.1"/>
    <property type="molecule type" value="Genomic_DNA"/>
</dbReference>
<evidence type="ECO:0000256" key="2">
    <source>
        <dbReference type="ARBA" id="ARBA00022485"/>
    </source>
</evidence>
<dbReference type="Pfam" id="PF13183">
    <property type="entry name" value="Fer4_8"/>
    <property type="match status" value="1"/>
</dbReference>
<dbReference type="InterPro" id="IPR024185">
    <property type="entry name" value="FTHF_cligase-like_sf"/>
</dbReference>
<protein>
    <submittedName>
        <fullName evidence="9">L-lactate dehydrogenase complex protein LldF</fullName>
    </submittedName>
</protein>
<dbReference type="InterPro" id="IPR017900">
    <property type="entry name" value="4Fe4S_Fe_S_CS"/>
</dbReference>
<dbReference type="PROSITE" id="PS00198">
    <property type="entry name" value="4FE4S_FER_1"/>
    <property type="match status" value="1"/>
</dbReference>
<keyword evidence="4" id="KW-0677">Repeat</keyword>
<dbReference type="Gene3D" id="1.10.1060.10">
    <property type="entry name" value="Alpha-helical ferredoxin"/>
    <property type="match status" value="1"/>
</dbReference>
<dbReference type="GO" id="GO:0046872">
    <property type="term" value="F:metal ion binding"/>
    <property type="evidence" value="ECO:0007669"/>
    <property type="project" value="UniProtKB-KW"/>
</dbReference>
<dbReference type="PANTHER" id="PTHR47153:SF2">
    <property type="entry name" value="LACTATE UTILIZATION PROTEIN B"/>
    <property type="match status" value="1"/>
</dbReference>
<dbReference type="InterPro" id="IPR009051">
    <property type="entry name" value="Helical_ferredxn"/>
</dbReference>
<dbReference type="Pfam" id="PF02589">
    <property type="entry name" value="LUD_dom"/>
    <property type="match status" value="1"/>
</dbReference>
<dbReference type="STRING" id="414048.SAMN04489864_108185"/>
<evidence type="ECO:0000313" key="9">
    <source>
        <dbReference type="EMBL" id="SFH30697.1"/>
    </source>
</evidence>
<accession>A0A1I2YYH8</accession>
<reference evidence="9 10" key="1">
    <citation type="submission" date="2016-10" db="EMBL/GenBank/DDBJ databases">
        <authorList>
            <person name="de Groot N.N."/>
        </authorList>
    </citation>
    <scope>NUCLEOTIDE SEQUENCE [LARGE SCALE GENOMIC DNA]</scope>
    <source>
        <strain evidence="9 10">DSM 18684</strain>
    </source>
</reference>
<keyword evidence="3" id="KW-0479">Metal-binding</keyword>
<evidence type="ECO:0000256" key="6">
    <source>
        <dbReference type="ARBA" id="ARBA00023004"/>
    </source>
</evidence>
<sequence length="486" mass="55125">MLKSSGFFYEPLRCEVRSNPLYLNMTTIAEEFLAKADEKAFDMPHRRTINHNIGKYNAAVERGLSKFENLEASKKKAHVIKWRVMENLDKFLPEFEANFQKRGGKVIWANDVEEAQKEILNIIQKRNGKTVIKSKSMTTEEIHLNEFLEDNGIESLESDLGEYIVQLLGQKPYHIVTPAMHLSKEEIAQLFHEKFGTPVDATPPQLVQKARELLREKYLQADIGISGGNFLIADTGSIALTENEGNARLCTTFPKVHIAIVGIEKIIPSVADLDLFWPLLASHGTGQNLTVYNSILSGPRQANETDGPEEMYVILLDNGRTNLLAQKEQRQALYCIRCGACLNACPVYKNIGGHTYNTTYSGPIGSIITPHFKGMKEFKHLSYSSSLCGKCSEVCPVKIDIHKMLLLNRRDAASSRENTKMEEIGWNIWKKGMQKRSLMDMLGGKWKNFLLKKFFKKTWGKYRAMPEVAPKSFAKQWEESQKTPES</sequence>
<evidence type="ECO:0000256" key="4">
    <source>
        <dbReference type="ARBA" id="ARBA00022737"/>
    </source>
</evidence>
<dbReference type="AlphaFoldDB" id="A0A1I2YYH8"/>
<proteinExistence type="predicted"/>
<dbReference type="SUPFAM" id="SSF46548">
    <property type="entry name" value="alpha-helical ferredoxin"/>
    <property type="match status" value="1"/>
</dbReference>
<dbReference type="InterPro" id="IPR037171">
    <property type="entry name" value="NagB/RpiA_transferase-like"/>
</dbReference>
<keyword evidence="7" id="KW-0411">Iron-sulfur</keyword>
<evidence type="ECO:0000313" key="10">
    <source>
        <dbReference type="Proteomes" id="UP000199666"/>
    </source>
</evidence>
<dbReference type="GO" id="GO:0051539">
    <property type="term" value="F:4 iron, 4 sulfur cluster binding"/>
    <property type="evidence" value="ECO:0007669"/>
    <property type="project" value="UniProtKB-KW"/>
</dbReference>
<keyword evidence="6" id="KW-0408">Iron</keyword>
<dbReference type="Gene3D" id="3.40.50.10420">
    <property type="entry name" value="NagB/RpiA/CoA transferase-like"/>
    <property type="match status" value="1"/>
</dbReference>
<dbReference type="GO" id="GO:0006089">
    <property type="term" value="P:lactate metabolic process"/>
    <property type="evidence" value="ECO:0007669"/>
    <property type="project" value="InterPro"/>
</dbReference>
<dbReference type="PROSITE" id="PS51379">
    <property type="entry name" value="4FE4S_FER_2"/>
    <property type="match status" value="1"/>
</dbReference>
<dbReference type="InterPro" id="IPR017896">
    <property type="entry name" value="4Fe4S_Fe-S-bd"/>
</dbReference>
<evidence type="ECO:0000256" key="5">
    <source>
        <dbReference type="ARBA" id="ARBA00022982"/>
    </source>
</evidence>